<feature type="transmembrane region" description="Helical" evidence="8">
    <location>
        <begin position="511"/>
        <end position="531"/>
    </location>
</feature>
<proteinExistence type="inferred from homology"/>
<dbReference type="GO" id="GO:0005794">
    <property type="term" value="C:Golgi apparatus"/>
    <property type="evidence" value="ECO:0007669"/>
    <property type="project" value="UniProtKB-ARBA"/>
</dbReference>
<feature type="transmembrane region" description="Helical" evidence="8">
    <location>
        <begin position="394"/>
        <end position="415"/>
    </location>
</feature>
<feature type="transmembrane region" description="Helical" evidence="8">
    <location>
        <begin position="461"/>
        <end position="479"/>
    </location>
</feature>
<feature type="transmembrane region" description="Helical" evidence="8">
    <location>
        <begin position="363"/>
        <end position="382"/>
    </location>
</feature>
<evidence type="ECO:0000256" key="7">
    <source>
        <dbReference type="ARBA" id="ARBA00023180"/>
    </source>
</evidence>
<keyword evidence="5 8" id="KW-1133">Transmembrane helix</keyword>
<evidence type="ECO:0000313" key="10">
    <source>
        <dbReference type="EMBL" id="JAP99671.1"/>
    </source>
</evidence>
<dbReference type="GO" id="GO:0005975">
    <property type="term" value="P:carbohydrate metabolic process"/>
    <property type="evidence" value="ECO:0007669"/>
    <property type="project" value="UniProtKB-ARBA"/>
</dbReference>
<sequence>MTEESDGATEYLIWSEGGHEKTVDIIKQINSKNAKFVAIGFVIGFILYHGIVHQRYGADSCGWLLTGGKYKGDMEWQPYGCMMHQYTQLDMRRCIRSLTFYGRHNRFVFMGDNRILEIYSAFLDHLNGRPDPASKAHQYQVPRTNHTFSDGQLKLAVDFIWSPYISDVMVNSFKLWKEQLEPPSLIVLGCGTWAIRRSNGTARGLKEYKFNLTKIVAPIDKLTSKKSRVLWVLMEPVNEEKLPESALTNRLIDQYNWAAKDVLYKSGAQVWASTRALVSGFSDSWDGEHIPPKALRHHTQILTNLHCNEHMAFNDGTCCSSPERRTMLQTLAYTFLASCFALGIFVFVRRYKTKMKMEPPTSGYILIISLAKLGMIMAYFYLCDRTNFFMKENKYYSSVSFWLPLAYVFALGLFFTEDSRYTKVLHRDQTEEMKGWMQLVLLIYNMTGASSNLHIRNHTQIIISAYFFLSGYSHFYYLWHRSEAGIVRFFQILFRLNFLTVLLCICMNRPYQFYAFAPLISFWFLCVYLVFMVPPRVSIATVDANPLHYLYFILKMVGLFSLIIILFMSEVFFEKVFLTRPWKALFVTIDDDISEWWVRWKMNRYSMAYGVVFGLALISAQKFNLIDDSNHSNLMSKRPALALAFTALAGLVAASAYAFFCPSSLVCDEVHSYSTFVPIVSFIALRNLSGFFRSRYSSMFAWFGKISLELSICQYHIWLAADSHGVLVFVPGYPVLNVLITSFIFVCAAHEIHNLTVALMPYIVPSDWRLVLRNFFLFLLILVPIGINDGMF</sequence>
<evidence type="ECO:0000313" key="11">
    <source>
        <dbReference type="EMBL" id="JAQ02779.1"/>
    </source>
</evidence>
<feature type="transmembrane region" description="Helical" evidence="8">
    <location>
        <begin position="34"/>
        <end position="51"/>
    </location>
</feature>
<feature type="transmembrane region" description="Helical" evidence="8">
    <location>
        <begin position="640"/>
        <end position="660"/>
    </location>
</feature>
<keyword evidence="3" id="KW-0808">Transferase</keyword>
<dbReference type="PANTHER" id="PTHR13533">
    <property type="entry name" value="N-ACETYLNEURAMINATE 9-O-ACETYLTRANSFERASE"/>
    <property type="match status" value="1"/>
</dbReference>
<dbReference type="Pfam" id="PF07779">
    <property type="entry name" value="Cas1_AcylT"/>
    <property type="match status" value="1"/>
</dbReference>
<name>A0A146L4G4_LYGHE</name>
<evidence type="ECO:0000256" key="1">
    <source>
        <dbReference type="ARBA" id="ARBA00004141"/>
    </source>
</evidence>
<organism evidence="11">
    <name type="scientific">Lygus hesperus</name>
    <name type="common">Western plant bug</name>
    <dbReference type="NCBI Taxonomy" id="30085"/>
    <lineage>
        <taxon>Eukaryota</taxon>
        <taxon>Metazoa</taxon>
        <taxon>Ecdysozoa</taxon>
        <taxon>Arthropoda</taxon>
        <taxon>Hexapoda</taxon>
        <taxon>Insecta</taxon>
        <taxon>Pterygota</taxon>
        <taxon>Neoptera</taxon>
        <taxon>Paraneoptera</taxon>
        <taxon>Hemiptera</taxon>
        <taxon>Heteroptera</taxon>
        <taxon>Panheteroptera</taxon>
        <taxon>Cimicomorpha</taxon>
        <taxon>Miridae</taxon>
        <taxon>Mirini</taxon>
        <taxon>Lygus</taxon>
    </lineage>
</organism>
<evidence type="ECO:0000259" key="9">
    <source>
        <dbReference type="Pfam" id="PF07779"/>
    </source>
</evidence>
<evidence type="ECO:0000256" key="5">
    <source>
        <dbReference type="ARBA" id="ARBA00022989"/>
    </source>
</evidence>
<evidence type="ECO:0000256" key="3">
    <source>
        <dbReference type="ARBA" id="ARBA00022679"/>
    </source>
</evidence>
<protein>
    <submittedName>
        <fullName evidence="11">CAS1 domain-containing protein 1</fullName>
    </submittedName>
</protein>
<comment type="similarity">
    <text evidence="2">Belongs to the PC-esterase family. CASD1 subfamily.</text>
</comment>
<dbReference type="EMBL" id="GDHC01018957">
    <property type="protein sequence ID" value="JAP99671.1"/>
    <property type="molecule type" value="Transcribed_RNA"/>
</dbReference>
<gene>
    <name evidence="11" type="primary">CASD1_1</name>
    <name evidence="10" type="synonym">CASD1_0</name>
    <name evidence="10" type="ORF">g.77059</name>
    <name evidence="11" type="ORF">g.77064</name>
</gene>
<dbReference type="GO" id="GO:0016020">
    <property type="term" value="C:membrane"/>
    <property type="evidence" value="ECO:0007669"/>
    <property type="project" value="UniProtKB-SubCell"/>
</dbReference>
<feature type="transmembrane region" description="Helical" evidence="8">
    <location>
        <begin position="726"/>
        <end position="749"/>
    </location>
</feature>
<comment type="subcellular location">
    <subcellularLocation>
        <location evidence="1">Membrane</location>
        <topology evidence="1">Multi-pass membrane protein</topology>
    </subcellularLocation>
</comment>
<feature type="transmembrane region" description="Helical" evidence="8">
    <location>
        <begin position="672"/>
        <end position="688"/>
    </location>
</feature>
<keyword evidence="4 8" id="KW-0812">Transmembrane</keyword>
<evidence type="ECO:0000256" key="8">
    <source>
        <dbReference type="SAM" id="Phobius"/>
    </source>
</evidence>
<accession>A0A146L4G4</accession>
<feature type="transmembrane region" description="Helical" evidence="8">
    <location>
        <begin position="486"/>
        <end position="505"/>
    </location>
</feature>
<evidence type="ECO:0000256" key="2">
    <source>
        <dbReference type="ARBA" id="ARBA00010666"/>
    </source>
</evidence>
<feature type="transmembrane region" description="Helical" evidence="8">
    <location>
        <begin position="602"/>
        <end position="620"/>
    </location>
</feature>
<reference evidence="11" key="1">
    <citation type="journal article" date="2016" name="Gigascience">
        <title>De novo construction of an expanded transcriptome assembly for the western tarnished plant bug, Lygus hesperus.</title>
        <authorList>
            <person name="Tassone E.E."/>
            <person name="Geib S.M."/>
            <person name="Hall B."/>
            <person name="Fabrick J.A."/>
            <person name="Brent C.S."/>
            <person name="Hull J.J."/>
        </authorList>
    </citation>
    <scope>NUCLEOTIDE SEQUENCE</scope>
</reference>
<feature type="transmembrane region" description="Helical" evidence="8">
    <location>
        <begin position="331"/>
        <end position="351"/>
    </location>
</feature>
<feature type="transmembrane region" description="Helical" evidence="8">
    <location>
        <begin position="770"/>
        <end position="787"/>
    </location>
</feature>
<dbReference type="InterPro" id="IPR012419">
    <property type="entry name" value="Cas1_AcylTrans_dom"/>
</dbReference>
<keyword evidence="6 8" id="KW-0472">Membrane</keyword>
<dbReference type="GO" id="GO:0016740">
    <property type="term" value="F:transferase activity"/>
    <property type="evidence" value="ECO:0007669"/>
    <property type="project" value="UniProtKB-KW"/>
</dbReference>
<dbReference type="AlphaFoldDB" id="A0A146L4G4"/>
<dbReference type="PANTHER" id="PTHR13533:SF1">
    <property type="entry name" value="N-ACETYLNEURAMINATE 9-O-ACETYLTRANSFERASE"/>
    <property type="match status" value="1"/>
</dbReference>
<feature type="transmembrane region" description="Helical" evidence="8">
    <location>
        <begin position="552"/>
        <end position="573"/>
    </location>
</feature>
<keyword evidence="7" id="KW-0325">Glycoprotein</keyword>
<evidence type="ECO:0000256" key="4">
    <source>
        <dbReference type="ARBA" id="ARBA00022692"/>
    </source>
</evidence>
<dbReference type="EMBL" id="GDHC01015850">
    <property type="protein sequence ID" value="JAQ02779.1"/>
    <property type="molecule type" value="Transcribed_RNA"/>
</dbReference>
<evidence type="ECO:0000256" key="6">
    <source>
        <dbReference type="ARBA" id="ARBA00023136"/>
    </source>
</evidence>
<feature type="domain" description="Cas1p 10 TM acyl transferase" evidence="9">
    <location>
        <begin position="311"/>
        <end position="775"/>
    </location>
</feature>